<dbReference type="EMBL" id="MWML01000311">
    <property type="protein sequence ID" value="TCG03952.1"/>
    <property type="molecule type" value="Genomic_DNA"/>
</dbReference>
<dbReference type="Proteomes" id="UP000294200">
    <property type="component" value="Unassembled WGS sequence"/>
</dbReference>
<reference evidence="1 2" key="1">
    <citation type="submission" date="2017-02" db="EMBL/GenBank/DDBJ databases">
        <title>Paraburkholderia sophoroidis sp. nov. and Paraburkholderia steynii sp. nov. rhizobial symbionts of the fynbos legume Hypocalyptus sophoroides.</title>
        <authorList>
            <person name="Steenkamp E.T."/>
            <person name="Beukes C.W."/>
            <person name="Van Zyl E."/>
            <person name="Avontuur J."/>
            <person name="Chan W.Y."/>
            <person name="Hassen A."/>
            <person name="Palmer M."/>
            <person name="Mthombeni L."/>
            <person name="Phalane F."/>
            <person name="Sereme K."/>
            <person name="Venter S.N."/>
        </authorList>
    </citation>
    <scope>NUCLEOTIDE SEQUENCE [LARGE SCALE GENOMIC DNA]</scope>
    <source>
        <strain evidence="1 2">HC1.1ba</strain>
    </source>
</reference>
<gene>
    <name evidence="1" type="ORF">BZM27_44470</name>
</gene>
<proteinExistence type="predicted"/>
<accession>A0A4R0X592</accession>
<protein>
    <submittedName>
        <fullName evidence="1">Uncharacterized protein</fullName>
    </submittedName>
</protein>
<evidence type="ECO:0000313" key="1">
    <source>
        <dbReference type="EMBL" id="TCG03952.1"/>
    </source>
</evidence>
<comment type="caution">
    <text evidence="1">The sequence shown here is derived from an EMBL/GenBank/DDBJ whole genome shotgun (WGS) entry which is preliminary data.</text>
</comment>
<dbReference type="AlphaFoldDB" id="A0A4R0X592"/>
<name>A0A4R0X592_9BURK</name>
<keyword evidence="2" id="KW-1185">Reference proteome</keyword>
<sequence length="61" mass="6790">MDCGAPAYGMLNPAGAPPSIPRFDAITAYPLREFRRFVTRRDNVGKHALLTFMPLAKLPRC</sequence>
<organism evidence="1 2">
    <name type="scientific">Paraburkholderia steynii</name>
    <dbReference type="NCBI Taxonomy" id="1245441"/>
    <lineage>
        <taxon>Bacteria</taxon>
        <taxon>Pseudomonadati</taxon>
        <taxon>Pseudomonadota</taxon>
        <taxon>Betaproteobacteria</taxon>
        <taxon>Burkholderiales</taxon>
        <taxon>Burkholderiaceae</taxon>
        <taxon>Paraburkholderia</taxon>
    </lineage>
</organism>
<evidence type="ECO:0000313" key="2">
    <source>
        <dbReference type="Proteomes" id="UP000294200"/>
    </source>
</evidence>